<sequence length="37" mass="4445">MEMAEEIKANGAKIEENRKEIERIEKKLRVKMRGEEK</sequence>
<proteinExistence type="predicted"/>
<evidence type="ECO:0000313" key="1">
    <source>
        <dbReference type="EMBL" id="BBM53381.1"/>
    </source>
</evidence>
<accession>A0A510KRR7</accession>
<dbReference type="AlphaFoldDB" id="A0A510KRR7"/>
<organism evidence="1 2">
    <name type="scientific">Leptotrichia trevisanii</name>
    <dbReference type="NCBI Taxonomy" id="109328"/>
    <lineage>
        <taxon>Bacteria</taxon>
        <taxon>Fusobacteriati</taxon>
        <taxon>Fusobacteriota</taxon>
        <taxon>Fusobacteriia</taxon>
        <taxon>Fusobacteriales</taxon>
        <taxon>Leptotrichiaceae</taxon>
        <taxon>Leptotrichia</taxon>
    </lineage>
</organism>
<evidence type="ECO:0000313" key="2">
    <source>
        <dbReference type="Proteomes" id="UP000321378"/>
    </source>
</evidence>
<reference evidence="1 2" key="1">
    <citation type="submission" date="2019-07" db="EMBL/GenBank/DDBJ databases">
        <title>Complete Genome Sequence of Leptotrichia trevisanii Strain JMUB3935.</title>
        <authorList>
            <person name="Watanabe S."/>
            <person name="Cui L."/>
        </authorList>
    </citation>
    <scope>NUCLEOTIDE SEQUENCE [LARGE SCALE GENOMIC DNA]</scope>
    <source>
        <strain evidence="1 2">JMUB3935</strain>
    </source>
</reference>
<gene>
    <name evidence="1" type="ORF">JMUB3935_2368</name>
</gene>
<name>A0A510KRR7_9FUSO</name>
<dbReference type="Proteomes" id="UP000321378">
    <property type="component" value="Chromosome"/>
</dbReference>
<dbReference type="EMBL" id="AP019840">
    <property type="protein sequence ID" value="BBM53381.1"/>
    <property type="molecule type" value="Genomic_DNA"/>
</dbReference>
<protein>
    <submittedName>
        <fullName evidence="1">Uncharacterized protein</fullName>
    </submittedName>
</protein>